<dbReference type="RefSeq" id="WP_262431160.1">
    <property type="nucleotide sequence ID" value="NZ_JACRTE010000001.1"/>
</dbReference>
<dbReference type="GO" id="GO:0080120">
    <property type="term" value="P:CAAX-box protein maturation"/>
    <property type="evidence" value="ECO:0007669"/>
    <property type="project" value="UniProtKB-ARBA"/>
</dbReference>
<feature type="transmembrane region" description="Helical" evidence="1">
    <location>
        <begin position="70"/>
        <end position="92"/>
    </location>
</feature>
<keyword evidence="3" id="KW-0482">Metalloprotease</keyword>
<comment type="caution">
    <text evidence="3">The sequence shown here is derived from an EMBL/GenBank/DDBJ whole genome shotgun (WGS) entry which is preliminary data.</text>
</comment>
<dbReference type="Pfam" id="PF02517">
    <property type="entry name" value="Rce1-like"/>
    <property type="match status" value="1"/>
</dbReference>
<keyword evidence="1" id="KW-0472">Membrane</keyword>
<keyword evidence="1" id="KW-1133">Transmembrane helix</keyword>
<dbReference type="InterPro" id="IPR003675">
    <property type="entry name" value="Rce1/LyrA-like_dom"/>
</dbReference>
<reference evidence="3" key="1">
    <citation type="submission" date="2020-08" db="EMBL/GenBank/DDBJ databases">
        <title>Genome public.</title>
        <authorList>
            <person name="Liu C."/>
            <person name="Sun Q."/>
        </authorList>
    </citation>
    <scope>NUCLEOTIDE SEQUENCE</scope>
    <source>
        <strain evidence="3">NSJ-50</strain>
    </source>
</reference>
<evidence type="ECO:0000313" key="4">
    <source>
        <dbReference type="Proteomes" id="UP000647416"/>
    </source>
</evidence>
<evidence type="ECO:0000256" key="1">
    <source>
        <dbReference type="SAM" id="Phobius"/>
    </source>
</evidence>
<name>A0A926F7M6_9FIRM</name>
<dbReference type="PANTHER" id="PTHR43592">
    <property type="entry name" value="CAAX AMINO TERMINAL PROTEASE"/>
    <property type="match status" value="1"/>
</dbReference>
<feature type="transmembrane region" description="Helical" evidence="1">
    <location>
        <begin position="150"/>
        <end position="183"/>
    </location>
</feature>
<protein>
    <submittedName>
        <fullName evidence="3">CPBP family intramembrane metalloprotease</fullName>
    </submittedName>
</protein>
<feature type="transmembrane region" description="Helical" evidence="1">
    <location>
        <begin position="32"/>
        <end position="50"/>
    </location>
</feature>
<keyword evidence="4" id="KW-1185">Reference proteome</keyword>
<dbReference type="EMBL" id="JACRTE010000001">
    <property type="protein sequence ID" value="MBC8595475.1"/>
    <property type="molecule type" value="Genomic_DNA"/>
</dbReference>
<feature type="transmembrane region" description="Helical" evidence="1">
    <location>
        <begin position="225"/>
        <end position="246"/>
    </location>
</feature>
<dbReference type="PANTHER" id="PTHR43592:SF15">
    <property type="entry name" value="CAAX AMINO TERMINAL PROTEASE FAMILY PROTEIN"/>
    <property type="match status" value="1"/>
</dbReference>
<accession>A0A926F7M6</accession>
<dbReference type="Proteomes" id="UP000647416">
    <property type="component" value="Unassembled WGS sequence"/>
</dbReference>
<feature type="transmembrane region" description="Helical" evidence="1">
    <location>
        <begin position="267"/>
        <end position="285"/>
    </location>
</feature>
<dbReference type="AlphaFoldDB" id="A0A926F7M6"/>
<proteinExistence type="predicted"/>
<feature type="domain" description="CAAX prenyl protease 2/Lysostaphin resistance protein A-like" evidence="2">
    <location>
        <begin position="113"/>
        <end position="200"/>
    </location>
</feature>
<evidence type="ECO:0000259" key="2">
    <source>
        <dbReference type="Pfam" id="PF02517"/>
    </source>
</evidence>
<sequence length="288" mass="32669">MNLIILIVFILQTALSVVLGTFFGDSLSDYMQVYLTQIIPIFIPAMICCFMSREGFRGFARDTRPSAVNVILCIILAVCANLILSFITTFVGELIFPNSGNASDIGIPQTNFEFVLDVLFICLMPAVFEEMFFRGAVLTSYEKIYGSKKAIILCGLVFALMHNSISVFIPQFIIGIFLSFIVIKFDSLYLGMLAHFANNFTTLFVQYIVLQKCSGSKTVLFRNPFLTVVILITIFTAAMVAALRLNNSINFKPKSLPWKVRKREKKFMRLIVLLFILLQFVFYFFKLT</sequence>
<keyword evidence="3" id="KW-0645">Protease</keyword>
<keyword evidence="3" id="KW-0378">Hydrolase</keyword>
<organism evidence="3 4">
    <name type="scientific">Qingrenia yutianensis</name>
    <dbReference type="NCBI Taxonomy" id="2763676"/>
    <lineage>
        <taxon>Bacteria</taxon>
        <taxon>Bacillati</taxon>
        <taxon>Bacillota</taxon>
        <taxon>Clostridia</taxon>
        <taxon>Eubacteriales</taxon>
        <taxon>Oscillospiraceae</taxon>
        <taxon>Qingrenia</taxon>
    </lineage>
</organism>
<gene>
    <name evidence="3" type="ORF">H8706_01140</name>
</gene>
<evidence type="ECO:0000313" key="3">
    <source>
        <dbReference type="EMBL" id="MBC8595475.1"/>
    </source>
</evidence>
<dbReference type="GO" id="GO:0008237">
    <property type="term" value="F:metallopeptidase activity"/>
    <property type="evidence" value="ECO:0007669"/>
    <property type="project" value="UniProtKB-KW"/>
</dbReference>
<dbReference type="GO" id="GO:0004175">
    <property type="term" value="F:endopeptidase activity"/>
    <property type="evidence" value="ECO:0007669"/>
    <property type="project" value="UniProtKB-ARBA"/>
</dbReference>
<keyword evidence="1" id="KW-0812">Transmembrane</keyword>